<evidence type="ECO:0000256" key="6">
    <source>
        <dbReference type="ARBA" id="ARBA00022786"/>
    </source>
</evidence>
<feature type="domain" description="RING-type" evidence="9">
    <location>
        <begin position="234"/>
        <end position="459"/>
    </location>
</feature>
<evidence type="ECO:0000256" key="7">
    <source>
        <dbReference type="ARBA" id="ARBA00022833"/>
    </source>
</evidence>
<dbReference type="Pfam" id="PF01485">
    <property type="entry name" value="IBR"/>
    <property type="match status" value="1"/>
</dbReference>
<feature type="compositionally biased region" description="Acidic residues" evidence="8">
    <location>
        <begin position="48"/>
        <end position="60"/>
    </location>
</feature>
<feature type="compositionally biased region" description="Low complexity" evidence="8">
    <location>
        <begin position="71"/>
        <end position="84"/>
    </location>
</feature>
<name>A0ABD3M416_9STRA</name>
<evidence type="ECO:0000256" key="5">
    <source>
        <dbReference type="ARBA" id="ARBA00022771"/>
    </source>
</evidence>
<accession>A0ABD3M416</accession>
<keyword evidence="6" id="KW-0833">Ubl conjugation pathway</keyword>
<dbReference type="EMBL" id="JALLBG020000233">
    <property type="protein sequence ID" value="KAL3758357.1"/>
    <property type="molecule type" value="Genomic_DNA"/>
</dbReference>
<evidence type="ECO:0000256" key="3">
    <source>
        <dbReference type="ARBA" id="ARBA00022723"/>
    </source>
</evidence>
<dbReference type="GO" id="GO:0016740">
    <property type="term" value="F:transferase activity"/>
    <property type="evidence" value="ECO:0007669"/>
    <property type="project" value="UniProtKB-KW"/>
</dbReference>
<comment type="pathway">
    <text evidence="1">Protein modification; protein ubiquitination.</text>
</comment>
<dbReference type="Proteomes" id="UP001530293">
    <property type="component" value="Unassembled WGS sequence"/>
</dbReference>
<proteinExistence type="predicted"/>
<comment type="caution">
    <text evidence="10">The sequence shown here is derived from an EMBL/GenBank/DDBJ whole genome shotgun (WGS) entry which is preliminary data.</text>
</comment>
<feature type="region of interest" description="Disordered" evidence="8">
    <location>
        <begin position="1"/>
        <end position="95"/>
    </location>
</feature>
<dbReference type="InterPro" id="IPR051628">
    <property type="entry name" value="LUBAC_E3_Ligases"/>
</dbReference>
<keyword evidence="7" id="KW-0862">Zinc</keyword>
<sequence>MSSSSPQTAGGGVINLSIDSDSDSYSSESPPTRKRGLLTLTPRKVIVLDDDDDDDDDDDAMSPNLKPPSLSPNSLASTGRGQQRQQRRLDEEEIDDDVEIISPSTSAAAAAAATTKLKSSDAKLSGDEYWIESIREAFPYYPRAEIATYLSTARSYVLTTVEEGDDIDECAFRTVMTVLAEEGIKPSASMIPAVRFATVAIGGCVEISDNNFSLAAAAAAAAAAASSSSRRKTALLECQCCFVEYDFTVMHTEQRVFGNGNFGSVGVQQQQQLGKSSEDDKNKALELLCLASDCVSGFDDRVLKKALPEKVFDQYEELRFKANLECANMDVSTCPKCNFKAAFEHNHSELNLFNCPECRFKSCLLCHEEYHPNIASCDLVESQTESSGRNKVEEAMTTSLIRICPRSNCRKKFLKTYGCNKMKCPCGCFVCNICRVEIPAGVGYTHFCSTPNCDHSKCGKCSLSADTTASDEMNIANAAKKAAKSVLKTDGVSVDVASIMKGPPPRRNDDV</sequence>
<dbReference type="AlphaFoldDB" id="A0ABD3M416"/>
<keyword evidence="5" id="KW-0863">Zinc-finger</keyword>
<evidence type="ECO:0000256" key="4">
    <source>
        <dbReference type="ARBA" id="ARBA00022737"/>
    </source>
</evidence>
<evidence type="ECO:0000256" key="1">
    <source>
        <dbReference type="ARBA" id="ARBA00004906"/>
    </source>
</evidence>
<gene>
    <name evidence="10" type="ORF">ACHAWU_005027</name>
</gene>
<evidence type="ECO:0000256" key="2">
    <source>
        <dbReference type="ARBA" id="ARBA00022679"/>
    </source>
</evidence>
<dbReference type="GO" id="GO:0008270">
    <property type="term" value="F:zinc ion binding"/>
    <property type="evidence" value="ECO:0007669"/>
    <property type="project" value="UniProtKB-KW"/>
</dbReference>
<dbReference type="PROSITE" id="PS51873">
    <property type="entry name" value="TRIAD"/>
    <property type="match status" value="1"/>
</dbReference>
<evidence type="ECO:0000313" key="10">
    <source>
        <dbReference type="EMBL" id="KAL3758357.1"/>
    </source>
</evidence>
<dbReference type="InterPro" id="IPR044066">
    <property type="entry name" value="TRIAD_supradom"/>
</dbReference>
<dbReference type="Pfam" id="PF26200">
    <property type="entry name" value="Rcat_RNF216"/>
    <property type="match status" value="1"/>
</dbReference>
<dbReference type="PANTHER" id="PTHR22770">
    <property type="entry name" value="UBIQUITIN CONJUGATING ENZYME 7 INTERACTING PROTEIN-RELATED"/>
    <property type="match status" value="1"/>
</dbReference>
<evidence type="ECO:0000259" key="9">
    <source>
        <dbReference type="PROSITE" id="PS51873"/>
    </source>
</evidence>
<dbReference type="InterPro" id="IPR002867">
    <property type="entry name" value="IBR_dom"/>
</dbReference>
<evidence type="ECO:0000313" key="11">
    <source>
        <dbReference type="Proteomes" id="UP001530293"/>
    </source>
</evidence>
<dbReference type="PANTHER" id="PTHR22770:SF47">
    <property type="entry name" value="E3 UBIQUITIN-PROTEIN LIGASE RNF216"/>
    <property type="match status" value="1"/>
</dbReference>
<organism evidence="10 11">
    <name type="scientific">Discostella pseudostelligera</name>
    <dbReference type="NCBI Taxonomy" id="259834"/>
    <lineage>
        <taxon>Eukaryota</taxon>
        <taxon>Sar</taxon>
        <taxon>Stramenopiles</taxon>
        <taxon>Ochrophyta</taxon>
        <taxon>Bacillariophyta</taxon>
        <taxon>Coscinodiscophyceae</taxon>
        <taxon>Thalassiosirophycidae</taxon>
        <taxon>Stephanodiscales</taxon>
        <taxon>Stephanodiscaceae</taxon>
        <taxon>Discostella</taxon>
    </lineage>
</organism>
<keyword evidence="3" id="KW-0479">Metal-binding</keyword>
<keyword evidence="2" id="KW-0808">Transferase</keyword>
<evidence type="ECO:0000256" key="8">
    <source>
        <dbReference type="SAM" id="MobiDB-lite"/>
    </source>
</evidence>
<dbReference type="Gene3D" id="1.20.120.1750">
    <property type="match status" value="1"/>
</dbReference>
<feature type="compositionally biased region" description="Low complexity" evidence="8">
    <location>
        <begin position="17"/>
        <end position="29"/>
    </location>
</feature>
<reference evidence="10 11" key="1">
    <citation type="submission" date="2024-10" db="EMBL/GenBank/DDBJ databases">
        <title>Updated reference genomes for cyclostephanoid diatoms.</title>
        <authorList>
            <person name="Roberts W.R."/>
            <person name="Alverson A.J."/>
        </authorList>
    </citation>
    <scope>NUCLEOTIDE SEQUENCE [LARGE SCALE GENOMIC DNA]</scope>
    <source>
        <strain evidence="10 11">AJA232-27</strain>
    </source>
</reference>
<keyword evidence="11" id="KW-1185">Reference proteome</keyword>
<protein>
    <recommendedName>
        <fullName evidence="9">RING-type domain-containing protein</fullName>
    </recommendedName>
</protein>
<dbReference type="SUPFAM" id="SSF57850">
    <property type="entry name" value="RING/U-box"/>
    <property type="match status" value="1"/>
</dbReference>
<keyword evidence="4" id="KW-0677">Repeat</keyword>